<feature type="transmembrane region" description="Helical" evidence="1">
    <location>
        <begin position="154"/>
        <end position="177"/>
    </location>
</feature>
<keyword evidence="1" id="KW-0472">Membrane</keyword>
<sequence>MQFRAFYTANKRSYAFPISPFAQVTYSTANSRLCLINHLEPINSSLCLSRSRVLSNGGPASLMAISAVVAAVRRTLLIRHPLLRYAAAWTTLMTVMVVVMSFSPEMAFVCAVAPSSAFSRSCRRGYVRVPMDGPAGEAICLPSRMLGPSRADLVVPPVFAALVVAGSACFVHALWVWDLDDRRDASLYH</sequence>
<evidence type="ECO:0000256" key="1">
    <source>
        <dbReference type="SAM" id="Phobius"/>
    </source>
</evidence>
<reference evidence="2 3" key="1">
    <citation type="journal article" date="2020" name="Nat. Food">
        <title>A phased Vanilla planifolia genome enables genetic improvement of flavour and production.</title>
        <authorList>
            <person name="Hasing T."/>
            <person name="Tang H."/>
            <person name="Brym M."/>
            <person name="Khazi F."/>
            <person name="Huang T."/>
            <person name="Chambers A.H."/>
        </authorList>
    </citation>
    <scope>NUCLEOTIDE SEQUENCE [LARGE SCALE GENOMIC DNA]</scope>
    <source>
        <tissue evidence="2">Leaf</tissue>
    </source>
</reference>
<proteinExistence type="predicted"/>
<dbReference type="AlphaFoldDB" id="A0A835Q969"/>
<dbReference type="OrthoDB" id="1912756at2759"/>
<protein>
    <submittedName>
        <fullName evidence="2">Uncharacterized protein</fullName>
    </submittedName>
</protein>
<dbReference type="EMBL" id="JADCNL010000009">
    <property type="protein sequence ID" value="KAG0466471.1"/>
    <property type="molecule type" value="Genomic_DNA"/>
</dbReference>
<dbReference type="PANTHER" id="PTHR34658:SF2">
    <property type="entry name" value="OS01G0151800 PROTEIN"/>
    <property type="match status" value="1"/>
</dbReference>
<keyword evidence="1" id="KW-1133">Transmembrane helix</keyword>
<keyword evidence="1" id="KW-0812">Transmembrane</keyword>
<name>A0A835Q969_VANPL</name>
<feature type="transmembrane region" description="Helical" evidence="1">
    <location>
        <begin position="82"/>
        <end position="102"/>
    </location>
</feature>
<dbReference type="Proteomes" id="UP000636800">
    <property type="component" value="Unassembled WGS sequence"/>
</dbReference>
<accession>A0A835Q969</accession>
<keyword evidence="3" id="KW-1185">Reference proteome</keyword>
<comment type="caution">
    <text evidence="2">The sequence shown here is derived from an EMBL/GenBank/DDBJ whole genome shotgun (WGS) entry which is preliminary data.</text>
</comment>
<evidence type="ECO:0000313" key="3">
    <source>
        <dbReference type="Proteomes" id="UP000636800"/>
    </source>
</evidence>
<dbReference type="PANTHER" id="PTHR34658">
    <property type="entry name" value="OS01G0151800 PROTEIN"/>
    <property type="match status" value="1"/>
</dbReference>
<gene>
    <name evidence="2" type="ORF">HPP92_018051</name>
</gene>
<evidence type="ECO:0000313" key="2">
    <source>
        <dbReference type="EMBL" id="KAG0466471.1"/>
    </source>
</evidence>
<organism evidence="2 3">
    <name type="scientific">Vanilla planifolia</name>
    <name type="common">Vanilla</name>
    <dbReference type="NCBI Taxonomy" id="51239"/>
    <lineage>
        <taxon>Eukaryota</taxon>
        <taxon>Viridiplantae</taxon>
        <taxon>Streptophyta</taxon>
        <taxon>Embryophyta</taxon>
        <taxon>Tracheophyta</taxon>
        <taxon>Spermatophyta</taxon>
        <taxon>Magnoliopsida</taxon>
        <taxon>Liliopsida</taxon>
        <taxon>Asparagales</taxon>
        <taxon>Orchidaceae</taxon>
        <taxon>Vanilloideae</taxon>
        <taxon>Vanilleae</taxon>
        <taxon>Vanilla</taxon>
    </lineage>
</organism>